<evidence type="ECO:0000313" key="4">
    <source>
        <dbReference type="EMBL" id="RDI75366.1"/>
    </source>
</evidence>
<evidence type="ECO:0000256" key="2">
    <source>
        <dbReference type="SAM" id="SignalP"/>
    </source>
</evidence>
<reference evidence="4 5" key="1">
    <citation type="submission" date="2018-07" db="EMBL/GenBank/DDBJ databases">
        <title>High-quality-draft genome sequence of Gaiella occulta.</title>
        <authorList>
            <person name="Severino R."/>
            <person name="Froufe H.J.C."/>
            <person name="Rainey F.A."/>
            <person name="Barroso C."/>
            <person name="Albuquerque L."/>
            <person name="Lobo-Da-Cunha A."/>
            <person name="Da Costa M.S."/>
            <person name="Egas C."/>
        </authorList>
    </citation>
    <scope>NUCLEOTIDE SEQUENCE [LARGE SCALE GENOMIC DNA]</scope>
    <source>
        <strain evidence="4 5">F2-233</strain>
    </source>
</reference>
<keyword evidence="5" id="KW-1185">Reference proteome</keyword>
<dbReference type="Pfam" id="PF07987">
    <property type="entry name" value="DUF1775"/>
    <property type="match status" value="1"/>
</dbReference>
<reference evidence="5" key="2">
    <citation type="journal article" date="2019" name="MicrobiologyOpen">
        <title>High-quality draft genome sequence of Gaiella occulta isolated from a 150 meter deep mineral water borehole and comparison with the genome sequences of other deep-branching lineages of the phylum Actinobacteria.</title>
        <authorList>
            <person name="Severino R."/>
            <person name="Froufe H.J.C."/>
            <person name="Barroso C."/>
            <person name="Albuquerque L."/>
            <person name="Lobo-da-Cunha A."/>
            <person name="da Costa M.S."/>
            <person name="Egas C."/>
        </authorList>
    </citation>
    <scope>NUCLEOTIDE SEQUENCE [LARGE SCALE GENOMIC DNA]</scope>
    <source>
        <strain evidence="5">F2-233</strain>
    </source>
</reference>
<dbReference type="AlphaFoldDB" id="A0A7M2YZ36"/>
<evidence type="ECO:0000259" key="3">
    <source>
        <dbReference type="Pfam" id="PF07987"/>
    </source>
</evidence>
<feature type="domain" description="YncI copper-binding" evidence="3">
    <location>
        <begin position="21"/>
        <end position="80"/>
    </location>
</feature>
<dbReference type="Gene3D" id="2.60.40.2230">
    <property type="entry name" value="Uncharacterised protein YcnI-like PF07987, DUF1775"/>
    <property type="match status" value="1"/>
</dbReference>
<keyword evidence="1" id="KW-0472">Membrane</keyword>
<gene>
    <name evidence="4" type="ORF">Gocc_1164</name>
</gene>
<feature type="signal peptide" evidence="2">
    <location>
        <begin position="1"/>
        <end position="20"/>
    </location>
</feature>
<name>A0A7M2YZ36_9ACTN</name>
<keyword evidence="1" id="KW-1133">Transmembrane helix</keyword>
<evidence type="ECO:0000256" key="1">
    <source>
        <dbReference type="SAM" id="Phobius"/>
    </source>
</evidence>
<organism evidence="4 5">
    <name type="scientific">Gaiella occulta</name>
    <dbReference type="NCBI Taxonomy" id="1002870"/>
    <lineage>
        <taxon>Bacteria</taxon>
        <taxon>Bacillati</taxon>
        <taxon>Actinomycetota</taxon>
        <taxon>Thermoleophilia</taxon>
        <taxon>Gaiellales</taxon>
        <taxon>Gaiellaceae</taxon>
        <taxon>Gaiella</taxon>
    </lineage>
</organism>
<dbReference type="Proteomes" id="UP000254134">
    <property type="component" value="Unassembled WGS sequence"/>
</dbReference>
<sequence>MRCLALVALALLALPPAASAHISFSPPFVSAGMDTRLEVSVPNERPGHAAVAVTMTAPAGFEVTDATAPPGWTATVDGERVTWKGRALASGAVVRLGVGVVARVRAGAAPVSFDQRYDDGEVVRWTTSLSVLPAAGASAPAEHPWAAAVAGAVGLVVIVATLVGRRRLRRRSLQER</sequence>
<accession>A0A7M2YZ36</accession>
<keyword evidence="2" id="KW-0732">Signal</keyword>
<comment type="caution">
    <text evidence="4">The sequence shown here is derived from an EMBL/GenBank/DDBJ whole genome shotgun (WGS) entry which is preliminary data.</text>
</comment>
<keyword evidence="1" id="KW-0812">Transmembrane</keyword>
<dbReference type="EMBL" id="QQZY01000002">
    <property type="protein sequence ID" value="RDI75366.1"/>
    <property type="molecule type" value="Genomic_DNA"/>
</dbReference>
<protein>
    <recommendedName>
        <fullName evidence="3">YncI copper-binding domain-containing protein</fullName>
    </recommendedName>
</protein>
<feature type="transmembrane region" description="Helical" evidence="1">
    <location>
        <begin position="145"/>
        <end position="164"/>
    </location>
</feature>
<evidence type="ECO:0000313" key="5">
    <source>
        <dbReference type="Proteomes" id="UP000254134"/>
    </source>
</evidence>
<proteinExistence type="predicted"/>
<dbReference type="InterPro" id="IPR012533">
    <property type="entry name" value="YcnI-copper_dom"/>
</dbReference>
<dbReference type="InterPro" id="IPR038507">
    <property type="entry name" value="YcnI-like_sf"/>
</dbReference>
<feature type="chain" id="PRO_5029817558" description="YncI copper-binding domain-containing protein" evidence="2">
    <location>
        <begin position="21"/>
        <end position="176"/>
    </location>
</feature>